<evidence type="ECO:0000259" key="6">
    <source>
        <dbReference type="PROSITE" id="PS51352"/>
    </source>
</evidence>
<proteinExistence type="predicted"/>
<gene>
    <name evidence="7" type="ORF">AMR76_19615</name>
</gene>
<keyword evidence="2" id="KW-0201">Cytochrome c-type biogenesis</keyword>
<accession>A0A0Q2UU18</accession>
<dbReference type="InterPro" id="IPR050553">
    <property type="entry name" value="Thioredoxin_ResA/DsbE_sf"/>
</dbReference>
<reference evidence="7 8" key="1">
    <citation type="submission" date="2015-08" db="EMBL/GenBank/DDBJ databases">
        <title>Antibacterial properties of a collection of Vibrionaceae strains.</title>
        <authorList>
            <person name="Giubergia S."/>
        </authorList>
    </citation>
    <scope>NUCLEOTIDE SEQUENCE [LARGE SCALE GENOMIC DNA]</scope>
    <source>
        <strain evidence="7 8">S0821</strain>
    </source>
</reference>
<keyword evidence="5" id="KW-0732">Signal</keyword>
<evidence type="ECO:0000256" key="2">
    <source>
        <dbReference type="ARBA" id="ARBA00022748"/>
    </source>
</evidence>
<feature type="domain" description="Thioredoxin" evidence="6">
    <location>
        <begin position="47"/>
        <end position="184"/>
    </location>
</feature>
<dbReference type="InterPro" id="IPR013766">
    <property type="entry name" value="Thioredoxin_domain"/>
</dbReference>
<comment type="caution">
    <text evidence="7">The sequence shown here is derived from an EMBL/GenBank/DDBJ whole genome shotgun (WGS) entry which is preliminary data.</text>
</comment>
<dbReference type="InterPro" id="IPR013740">
    <property type="entry name" value="Redoxin"/>
</dbReference>
<dbReference type="Gene3D" id="3.40.30.10">
    <property type="entry name" value="Glutaredoxin"/>
    <property type="match status" value="2"/>
</dbReference>
<feature type="signal peptide" evidence="5">
    <location>
        <begin position="1"/>
        <end position="28"/>
    </location>
</feature>
<organism evidence="7 8">
    <name type="scientific">Vibrio furnissii</name>
    <dbReference type="NCBI Taxonomy" id="29494"/>
    <lineage>
        <taxon>Bacteria</taxon>
        <taxon>Pseudomonadati</taxon>
        <taxon>Pseudomonadota</taxon>
        <taxon>Gammaproteobacteria</taxon>
        <taxon>Vibrionales</taxon>
        <taxon>Vibrionaceae</taxon>
        <taxon>Vibrio</taxon>
    </lineage>
</organism>
<keyword evidence="3" id="KW-1015">Disulfide bond</keyword>
<evidence type="ECO:0000256" key="3">
    <source>
        <dbReference type="ARBA" id="ARBA00023157"/>
    </source>
</evidence>
<sequence length="356" mass="40279">MKPIHKKYLNLFVTAVFSLAPFYQQAHAEDIDYAADGQRRAQSAGEFLVGKPAPDMKITTIDGSTIDLSEMYGKKPVYIKFWATWCIPCREQMPGFEAIYKQYHDQIEVISVNTGINDNLQSVKPFLKKMGLTMPTVIDDGTLARAFQLRVTPQHVLIDRQGRFSYFGHVDDENFHNQLERVIHQSTAHQFTVDKVSIAHSPAPDAHMYQVGDTLKNLAFTTINDNNIELKFGEENSAKVGLVFFGPWCEWYLEETAPESSKACTQVRELLEEKSKSNNMKWVSISTNVWSSVAELHEYKKSYGTSLPIVFDGDGKLFEAFGVNQIPTIILMDKSGRIESKVSVQDSEFENVLTSL</sequence>
<dbReference type="InterPro" id="IPR000866">
    <property type="entry name" value="AhpC/TSA"/>
</dbReference>
<feature type="chain" id="PRO_5006198313" evidence="5">
    <location>
        <begin position="29"/>
        <end position="356"/>
    </location>
</feature>
<dbReference type="RefSeq" id="WP_055466958.1">
    <property type="nucleotide sequence ID" value="NZ_LKHS01000022.1"/>
</dbReference>
<dbReference type="PANTHER" id="PTHR42852">
    <property type="entry name" value="THIOL:DISULFIDE INTERCHANGE PROTEIN DSBE"/>
    <property type="match status" value="1"/>
</dbReference>
<dbReference type="GO" id="GO:0016209">
    <property type="term" value="F:antioxidant activity"/>
    <property type="evidence" value="ECO:0007669"/>
    <property type="project" value="InterPro"/>
</dbReference>
<dbReference type="CDD" id="cd02966">
    <property type="entry name" value="TlpA_like_family"/>
    <property type="match status" value="1"/>
</dbReference>
<evidence type="ECO:0000256" key="1">
    <source>
        <dbReference type="ARBA" id="ARBA00004196"/>
    </source>
</evidence>
<dbReference type="Proteomes" id="UP000051221">
    <property type="component" value="Unassembled WGS sequence"/>
</dbReference>
<dbReference type="EMBL" id="LKHS01000022">
    <property type="protein sequence ID" value="KQH84056.1"/>
    <property type="molecule type" value="Genomic_DNA"/>
</dbReference>
<dbReference type="Pfam" id="PF00578">
    <property type="entry name" value="AhpC-TSA"/>
    <property type="match status" value="1"/>
</dbReference>
<keyword evidence="8" id="KW-1185">Reference proteome</keyword>
<dbReference type="PANTHER" id="PTHR42852:SF6">
    <property type="entry name" value="THIOL:DISULFIDE INTERCHANGE PROTEIN DSBE"/>
    <property type="match status" value="1"/>
</dbReference>
<dbReference type="Pfam" id="PF08534">
    <property type="entry name" value="Redoxin"/>
    <property type="match status" value="1"/>
</dbReference>
<dbReference type="PROSITE" id="PS51352">
    <property type="entry name" value="THIOREDOXIN_2"/>
    <property type="match status" value="2"/>
</dbReference>
<evidence type="ECO:0000256" key="4">
    <source>
        <dbReference type="ARBA" id="ARBA00023284"/>
    </source>
</evidence>
<dbReference type="InterPro" id="IPR036249">
    <property type="entry name" value="Thioredoxin-like_sf"/>
</dbReference>
<evidence type="ECO:0000313" key="7">
    <source>
        <dbReference type="EMBL" id="KQH84056.1"/>
    </source>
</evidence>
<evidence type="ECO:0000256" key="5">
    <source>
        <dbReference type="SAM" id="SignalP"/>
    </source>
</evidence>
<dbReference type="GO" id="GO:0016491">
    <property type="term" value="F:oxidoreductase activity"/>
    <property type="evidence" value="ECO:0007669"/>
    <property type="project" value="InterPro"/>
</dbReference>
<comment type="subcellular location">
    <subcellularLocation>
        <location evidence="1">Cell envelope</location>
    </subcellularLocation>
</comment>
<feature type="domain" description="Thioredoxin" evidence="6">
    <location>
        <begin position="209"/>
        <end position="356"/>
    </location>
</feature>
<name>A0A0Q2UU18_VIBFU</name>
<dbReference type="AlphaFoldDB" id="A0A0Q2UU18"/>
<dbReference type="SUPFAM" id="SSF52833">
    <property type="entry name" value="Thioredoxin-like"/>
    <property type="match status" value="2"/>
</dbReference>
<evidence type="ECO:0000313" key="8">
    <source>
        <dbReference type="Proteomes" id="UP000051221"/>
    </source>
</evidence>
<protein>
    <submittedName>
        <fullName evidence="7">Alkyl hydroperoxide reductase</fullName>
    </submittedName>
</protein>
<keyword evidence="4" id="KW-0676">Redox-active center</keyword>
<dbReference type="InParanoid" id="A0A0Q2UU18"/>